<proteinExistence type="predicted"/>
<evidence type="ECO:0000313" key="2">
    <source>
        <dbReference type="Proteomes" id="UP001371456"/>
    </source>
</evidence>
<gene>
    <name evidence="1" type="ORF">RDI58_028196</name>
</gene>
<reference evidence="1 2" key="1">
    <citation type="submission" date="2024-02" db="EMBL/GenBank/DDBJ databases">
        <title>de novo genome assembly of Solanum bulbocastanum strain 11H21.</title>
        <authorList>
            <person name="Hosaka A.J."/>
        </authorList>
    </citation>
    <scope>NUCLEOTIDE SEQUENCE [LARGE SCALE GENOMIC DNA]</scope>
    <source>
        <tissue evidence="1">Young leaves</tissue>
    </source>
</reference>
<sequence>MDEKEIRVKLLLILGVPVP</sequence>
<evidence type="ECO:0000313" key="1">
    <source>
        <dbReference type="EMBL" id="KAK6772958.1"/>
    </source>
</evidence>
<protein>
    <submittedName>
        <fullName evidence="1">Uncharacterized protein</fullName>
    </submittedName>
</protein>
<dbReference type="Proteomes" id="UP001371456">
    <property type="component" value="Unassembled WGS sequence"/>
</dbReference>
<dbReference type="EMBL" id="JBANQN010000012">
    <property type="protein sequence ID" value="KAK6772958.1"/>
    <property type="molecule type" value="Genomic_DNA"/>
</dbReference>
<organism evidence="1 2">
    <name type="scientific">Solanum bulbocastanum</name>
    <name type="common">Wild potato</name>
    <dbReference type="NCBI Taxonomy" id="147425"/>
    <lineage>
        <taxon>Eukaryota</taxon>
        <taxon>Viridiplantae</taxon>
        <taxon>Streptophyta</taxon>
        <taxon>Embryophyta</taxon>
        <taxon>Tracheophyta</taxon>
        <taxon>Spermatophyta</taxon>
        <taxon>Magnoliopsida</taxon>
        <taxon>eudicotyledons</taxon>
        <taxon>Gunneridae</taxon>
        <taxon>Pentapetalae</taxon>
        <taxon>asterids</taxon>
        <taxon>lamiids</taxon>
        <taxon>Solanales</taxon>
        <taxon>Solanaceae</taxon>
        <taxon>Solanoideae</taxon>
        <taxon>Solaneae</taxon>
        <taxon>Solanum</taxon>
    </lineage>
</organism>
<accession>A0AAN8SV24</accession>
<comment type="caution">
    <text evidence="1">The sequence shown here is derived from an EMBL/GenBank/DDBJ whole genome shotgun (WGS) entry which is preliminary data.</text>
</comment>
<keyword evidence="2" id="KW-1185">Reference proteome</keyword>
<name>A0AAN8SV24_SOLBU</name>
<dbReference type="AlphaFoldDB" id="A0AAN8SV24"/>